<feature type="domain" description="Protein kinase" evidence="17">
    <location>
        <begin position="62"/>
        <end position="471"/>
    </location>
</feature>
<dbReference type="PROSITE" id="PS00109">
    <property type="entry name" value="PROTEIN_KINASE_TYR"/>
    <property type="match status" value="1"/>
</dbReference>
<keyword evidence="7" id="KW-0808">Transferase</keyword>
<dbReference type="GO" id="GO:0005634">
    <property type="term" value="C:nucleus"/>
    <property type="evidence" value="ECO:0007669"/>
    <property type="project" value="TreeGrafter"/>
</dbReference>
<evidence type="ECO:0000256" key="12">
    <source>
        <dbReference type="ARBA" id="ARBA00033194"/>
    </source>
</evidence>
<evidence type="ECO:0000256" key="3">
    <source>
        <dbReference type="ARBA" id="ARBA00012513"/>
    </source>
</evidence>
<feature type="transmembrane region" description="Helical" evidence="16">
    <location>
        <begin position="497"/>
        <end position="514"/>
    </location>
</feature>
<feature type="binding site" evidence="15">
    <location>
        <position position="91"/>
    </location>
    <ligand>
        <name>ATP</name>
        <dbReference type="ChEBI" id="CHEBI:30616"/>
    </ligand>
</feature>
<dbReference type="PANTHER" id="PTHR45646:SF11">
    <property type="entry name" value="SERINE_THREONINE-PROTEIN KINASE DOA"/>
    <property type="match status" value="1"/>
</dbReference>
<evidence type="ECO:0000256" key="4">
    <source>
        <dbReference type="ARBA" id="ARBA00013948"/>
    </source>
</evidence>
<evidence type="ECO:0000313" key="19">
    <source>
        <dbReference type="Proteomes" id="UP001369815"/>
    </source>
</evidence>
<dbReference type="Gene3D" id="3.30.200.20">
    <property type="entry name" value="Phosphorylase Kinase, domain 1"/>
    <property type="match status" value="1"/>
</dbReference>
<dbReference type="Gene3D" id="1.10.510.10">
    <property type="entry name" value="Transferase(Phosphotransferase) domain 1"/>
    <property type="match status" value="2"/>
</dbReference>
<dbReference type="AlphaFoldDB" id="A0AAX6MGT3"/>
<keyword evidence="6" id="KW-0723">Serine/threonine-protein kinase</keyword>
<evidence type="ECO:0000256" key="14">
    <source>
        <dbReference type="ARBA" id="ARBA00048679"/>
    </source>
</evidence>
<proteinExistence type="predicted"/>
<evidence type="ECO:0000256" key="16">
    <source>
        <dbReference type="SAM" id="Phobius"/>
    </source>
</evidence>
<keyword evidence="16" id="KW-0472">Membrane</keyword>
<comment type="catalytic activity">
    <reaction evidence="13">
        <text>L-threonyl-[protein] + ATP = O-phospho-L-threonyl-[protein] + ADP + H(+)</text>
        <dbReference type="Rhea" id="RHEA:46608"/>
        <dbReference type="Rhea" id="RHEA-COMP:11060"/>
        <dbReference type="Rhea" id="RHEA-COMP:11605"/>
        <dbReference type="ChEBI" id="CHEBI:15378"/>
        <dbReference type="ChEBI" id="CHEBI:30013"/>
        <dbReference type="ChEBI" id="CHEBI:30616"/>
        <dbReference type="ChEBI" id="CHEBI:61977"/>
        <dbReference type="ChEBI" id="CHEBI:456216"/>
        <dbReference type="EC" id="2.7.11.1"/>
    </reaction>
</comment>
<dbReference type="InterPro" id="IPR008266">
    <property type="entry name" value="Tyr_kinase_AS"/>
</dbReference>
<evidence type="ECO:0000259" key="17">
    <source>
        <dbReference type="PROSITE" id="PS50011"/>
    </source>
</evidence>
<keyword evidence="19" id="KW-1185">Reference proteome</keyword>
<dbReference type="Proteomes" id="UP001369815">
    <property type="component" value="Unassembled WGS sequence"/>
</dbReference>
<evidence type="ECO:0000256" key="10">
    <source>
        <dbReference type="ARBA" id="ARBA00022840"/>
    </source>
</evidence>
<comment type="catalytic activity">
    <reaction evidence="14">
        <text>L-seryl-[protein] + ATP = O-phospho-L-seryl-[protein] + ADP + H(+)</text>
        <dbReference type="Rhea" id="RHEA:17989"/>
        <dbReference type="Rhea" id="RHEA-COMP:9863"/>
        <dbReference type="Rhea" id="RHEA-COMP:11604"/>
        <dbReference type="ChEBI" id="CHEBI:15378"/>
        <dbReference type="ChEBI" id="CHEBI:29999"/>
        <dbReference type="ChEBI" id="CHEBI:30616"/>
        <dbReference type="ChEBI" id="CHEBI:83421"/>
        <dbReference type="ChEBI" id="CHEBI:456216"/>
        <dbReference type="EC" id="2.7.11.1"/>
    </reaction>
</comment>
<dbReference type="SMART" id="SM00220">
    <property type="entry name" value="S_TKc"/>
    <property type="match status" value="1"/>
</dbReference>
<dbReference type="InterPro" id="IPR017441">
    <property type="entry name" value="Protein_kinase_ATP_BS"/>
</dbReference>
<gene>
    <name evidence="18" type="ORF">Daesc_006149</name>
</gene>
<evidence type="ECO:0000256" key="13">
    <source>
        <dbReference type="ARBA" id="ARBA00047899"/>
    </source>
</evidence>
<dbReference type="EC" id="2.7.11.1" evidence="3"/>
<dbReference type="GO" id="GO:0004674">
    <property type="term" value="F:protein serine/threonine kinase activity"/>
    <property type="evidence" value="ECO:0007669"/>
    <property type="project" value="UniProtKB-KW"/>
</dbReference>
<evidence type="ECO:0000256" key="1">
    <source>
        <dbReference type="ARBA" id="ARBA00003747"/>
    </source>
</evidence>
<evidence type="ECO:0000256" key="9">
    <source>
        <dbReference type="ARBA" id="ARBA00022777"/>
    </source>
</evidence>
<protein>
    <recommendedName>
        <fullName evidence="5">EKC/KEOPS complex subunit BUD32</fullName>
        <ecNumber evidence="3">2.7.11.1</ecNumber>
    </recommendedName>
    <alternativeName>
        <fullName evidence="11 12">Atypical Serine/threonine protein kinase BUD32</fullName>
    </alternativeName>
    <alternativeName>
        <fullName evidence="4">EKC/KEOPS complex subunit bud32</fullName>
    </alternativeName>
</protein>
<comment type="function">
    <text evidence="1">Component of the EKC/KEOPS complex that is required for the formation of a threonylcarbamoyl group on adenosine at position 37 (t(6)A37) in tRNAs that read codons beginning with adenine. The complex is probably involved in the transfer of the threonylcarbamoyl moiety of threonylcarbamoyl-AMP (TC-AMP) to the N6 group of A37. BUD32 has ATPase activity in the context of the EKC/KEOPS complex and likely plays a supporting role to the catalytic subunit KAE1. The EKC/KEOPS complex also promotes both telomere uncapping and telomere elongation. The complex is required for efficient recruitment of transcriptional coactivators.</text>
</comment>
<reference evidence="18 19" key="1">
    <citation type="journal article" date="2024" name="Front Chem Biol">
        <title>Unveiling the potential of Daldinia eschscholtzii MFLUCC 19-0629 through bioactivity and bioinformatics studies for enhanced sustainable agriculture production.</title>
        <authorList>
            <person name="Brooks S."/>
            <person name="Weaver J.A."/>
            <person name="Klomchit A."/>
            <person name="Alharthi S.A."/>
            <person name="Onlamun T."/>
            <person name="Nurani R."/>
            <person name="Vong T.K."/>
            <person name="Alberti F."/>
            <person name="Greco C."/>
        </authorList>
    </citation>
    <scope>NUCLEOTIDE SEQUENCE [LARGE SCALE GENOMIC DNA]</scope>
    <source>
        <strain evidence="18">MFLUCC 19-0629</strain>
    </source>
</reference>
<dbReference type="SUPFAM" id="SSF56112">
    <property type="entry name" value="Protein kinase-like (PK-like)"/>
    <property type="match status" value="1"/>
</dbReference>
<keyword evidence="9" id="KW-0418">Kinase</keyword>
<evidence type="ECO:0000256" key="15">
    <source>
        <dbReference type="PROSITE-ProRule" id="PRU10141"/>
    </source>
</evidence>
<dbReference type="Pfam" id="PF00069">
    <property type="entry name" value="Pkinase"/>
    <property type="match status" value="1"/>
</dbReference>
<comment type="subunit">
    <text evidence="2">Component of the EKC/KEOPS complex composed of at least BUD32, CGI121, GON7, KAE1 and PCC1; the whole complex dimerizes.</text>
</comment>
<dbReference type="InterPro" id="IPR000719">
    <property type="entry name" value="Prot_kinase_dom"/>
</dbReference>
<name>A0AAX6MGT3_9PEZI</name>
<evidence type="ECO:0000256" key="7">
    <source>
        <dbReference type="ARBA" id="ARBA00022679"/>
    </source>
</evidence>
<dbReference type="PROSITE" id="PS50011">
    <property type="entry name" value="PROTEIN_KINASE_DOM"/>
    <property type="match status" value="1"/>
</dbReference>
<evidence type="ECO:0000256" key="5">
    <source>
        <dbReference type="ARBA" id="ARBA00019973"/>
    </source>
</evidence>
<dbReference type="PROSITE" id="PS00107">
    <property type="entry name" value="PROTEIN_KINASE_ATP"/>
    <property type="match status" value="1"/>
</dbReference>
<keyword evidence="10 15" id="KW-0067">ATP-binding</keyword>
<evidence type="ECO:0000256" key="2">
    <source>
        <dbReference type="ARBA" id="ARBA00011534"/>
    </source>
</evidence>
<keyword evidence="8 15" id="KW-0547">Nucleotide-binding</keyword>
<dbReference type="InterPro" id="IPR051175">
    <property type="entry name" value="CLK_kinases"/>
</dbReference>
<keyword evidence="16" id="KW-0812">Transmembrane</keyword>
<dbReference type="EMBL" id="JBANMG010000006">
    <property type="protein sequence ID" value="KAK6951627.1"/>
    <property type="molecule type" value="Genomic_DNA"/>
</dbReference>
<accession>A0AAX6MGT3</accession>
<dbReference type="GO" id="GO:0005524">
    <property type="term" value="F:ATP binding"/>
    <property type="evidence" value="ECO:0007669"/>
    <property type="project" value="UniProtKB-UniRule"/>
</dbReference>
<organism evidence="18 19">
    <name type="scientific">Daldinia eschscholtzii</name>
    <dbReference type="NCBI Taxonomy" id="292717"/>
    <lineage>
        <taxon>Eukaryota</taxon>
        <taxon>Fungi</taxon>
        <taxon>Dikarya</taxon>
        <taxon>Ascomycota</taxon>
        <taxon>Pezizomycotina</taxon>
        <taxon>Sordariomycetes</taxon>
        <taxon>Xylariomycetidae</taxon>
        <taxon>Xylariales</taxon>
        <taxon>Hypoxylaceae</taxon>
        <taxon>Daldinia</taxon>
    </lineage>
</organism>
<dbReference type="PANTHER" id="PTHR45646">
    <property type="entry name" value="SERINE/THREONINE-PROTEIN KINASE DOA-RELATED"/>
    <property type="match status" value="1"/>
</dbReference>
<evidence type="ECO:0000256" key="6">
    <source>
        <dbReference type="ARBA" id="ARBA00022527"/>
    </source>
</evidence>
<sequence length="522" mass="58881">MEVLSPLATDYLAGQPHSYMVPSDGTTYYHPINYSANVEDVQLYNEGGHYPVHLGVKLDNRFTVVHKLGSGGYGIVWLCRDTYLEKWRAVKILTANQTAKGTENEIICDLQKRFTEDELERNHILLPLERFWLTGPNGTHLCLVMPVLGPAVSSWRLKQKDYEKQTHHDTRNLCRQIMASMHFLHRHGICHGDFRPSNILMKIEGIDHLSEDQLLKLMGEPECIGIEPLPGQSPTYRAPKYCVVPAHEFWSMSLSTKSITIIDFGESFFTKDPPKSTGIPDSYAAPEVLLEGIGNLGTHTDIWSLACTLFEVRTGSKLVEDQLCGGFSDSLGEIEFYLGPLPSRYRMPYDTMHSSIPPASLLGSGGPESQLDIQDYTPEEQLQPDAPDKDYFEEARAELREKSGYQDIFQAVLGQERTLYCNVNTAEKPEVIKYRYPQKDVLGLADLLKKMLKYDPKDRIGINSVVSHYWLGRRSKGNTRGDTRGSTRGKLRSKDDGVRVVVMAVAVTVLILHFHKFGKKGM</sequence>
<evidence type="ECO:0000256" key="11">
    <source>
        <dbReference type="ARBA" id="ARBA00030980"/>
    </source>
</evidence>
<dbReference type="InterPro" id="IPR011009">
    <property type="entry name" value="Kinase-like_dom_sf"/>
</dbReference>
<keyword evidence="16" id="KW-1133">Transmembrane helix</keyword>
<comment type="caution">
    <text evidence="18">The sequence shown here is derived from an EMBL/GenBank/DDBJ whole genome shotgun (WGS) entry which is preliminary data.</text>
</comment>
<evidence type="ECO:0000256" key="8">
    <source>
        <dbReference type="ARBA" id="ARBA00022741"/>
    </source>
</evidence>
<evidence type="ECO:0000313" key="18">
    <source>
        <dbReference type="EMBL" id="KAK6951627.1"/>
    </source>
</evidence>